<comment type="caution">
    <text evidence="3">The sequence shown here is derived from an EMBL/GenBank/DDBJ whole genome shotgun (WGS) entry which is preliminary data.</text>
</comment>
<evidence type="ECO:0000313" key="4">
    <source>
        <dbReference type="Proteomes" id="UP000190198"/>
    </source>
</evidence>
<dbReference type="Pfam" id="PF02594">
    <property type="entry name" value="DUF167"/>
    <property type="match status" value="1"/>
</dbReference>
<evidence type="ECO:0000256" key="2">
    <source>
        <dbReference type="HAMAP-Rule" id="MF_00634"/>
    </source>
</evidence>
<protein>
    <recommendedName>
        <fullName evidence="2">UPF0235 protein BOW52_05755</fullName>
    </recommendedName>
</protein>
<keyword evidence="4" id="KW-1185">Reference proteome</keyword>
<dbReference type="SMART" id="SM01152">
    <property type="entry name" value="DUF167"/>
    <property type="match status" value="1"/>
</dbReference>
<dbReference type="NCBIfam" id="TIGR00251">
    <property type="entry name" value="DUF167 family protein"/>
    <property type="match status" value="1"/>
</dbReference>
<sequence length="97" mass="11014">MSEAWYRWEDNKLFLRLKILPRSKGNEYAGPHGDQFKVKILAPPVDGKANSHLIKMLAKDFGVTKNAVTLVKGESSRDKLVCIDSPTRMPIDLEMQE</sequence>
<dbReference type="InterPro" id="IPR036591">
    <property type="entry name" value="YggU-like_sf"/>
</dbReference>
<dbReference type="SUPFAM" id="SSF69786">
    <property type="entry name" value="YggU-like"/>
    <property type="match status" value="1"/>
</dbReference>
<dbReference type="HAMAP" id="MF_00634">
    <property type="entry name" value="UPF0235"/>
    <property type="match status" value="1"/>
</dbReference>
<dbReference type="EMBL" id="MPRK01000086">
    <property type="protein sequence ID" value="OOZ40507.1"/>
    <property type="molecule type" value="Genomic_DNA"/>
</dbReference>
<evidence type="ECO:0000256" key="1">
    <source>
        <dbReference type="ARBA" id="ARBA00010364"/>
    </source>
</evidence>
<dbReference type="InterPro" id="IPR003746">
    <property type="entry name" value="DUF167"/>
</dbReference>
<dbReference type="RefSeq" id="WP_078476868.1">
    <property type="nucleotide sequence ID" value="NZ_MPRK01000086.1"/>
</dbReference>
<name>A0A1T2L5Y0_9GAMM</name>
<dbReference type="Proteomes" id="UP000190198">
    <property type="component" value="Unassembled WGS sequence"/>
</dbReference>
<evidence type="ECO:0000313" key="3">
    <source>
        <dbReference type="EMBL" id="OOZ40507.1"/>
    </source>
</evidence>
<dbReference type="OrthoDB" id="9800587at2"/>
<accession>A0A1T2L5Y0</accession>
<proteinExistence type="inferred from homology"/>
<dbReference type="AlphaFoldDB" id="A0A1T2L5Y0"/>
<dbReference type="Gene3D" id="3.30.1200.10">
    <property type="entry name" value="YggU-like"/>
    <property type="match status" value="1"/>
</dbReference>
<dbReference type="PANTHER" id="PTHR13420:SF7">
    <property type="entry name" value="UPF0235 PROTEIN C15ORF40"/>
    <property type="match status" value="1"/>
</dbReference>
<dbReference type="PANTHER" id="PTHR13420">
    <property type="entry name" value="UPF0235 PROTEIN C15ORF40"/>
    <property type="match status" value="1"/>
</dbReference>
<organism evidence="3 4">
    <name type="scientific">Solemya elarraichensis gill symbiont</name>
    <dbReference type="NCBI Taxonomy" id="1918949"/>
    <lineage>
        <taxon>Bacteria</taxon>
        <taxon>Pseudomonadati</taxon>
        <taxon>Pseudomonadota</taxon>
        <taxon>Gammaproteobacteria</taxon>
        <taxon>sulfur-oxidizing symbionts</taxon>
    </lineage>
</organism>
<reference evidence="3 4" key="1">
    <citation type="submission" date="2016-11" db="EMBL/GenBank/DDBJ databases">
        <title>Mixed transmission modes and dynamic genome evolution in an obligate animal-bacterial symbiosis.</title>
        <authorList>
            <person name="Russell S.L."/>
            <person name="Corbett-Detig R.B."/>
            <person name="Cavanaugh C.M."/>
        </authorList>
    </citation>
    <scope>NUCLEOTIDE SEQUENCE [LARGE SCALE GENOMIC DNA]</scope>
    <source>
        <strain evidence="3">Sp-SM6</strain>
    </source>
</reference>
<comment type="similarity">
    <text evidence="1 2">Belongs to the UPF0235 family.</text>
</comment>
<dbReference type="GO" id="GO:0005737">
    <property type="term" value="C:cytoplasm"/>
    <property type="evidence" value="ECO:0007669"/>
    <property type="project" value="TreeGrafter"/>
</dbReference>
<gene>
    <name evidence="3" type="ORF">BOW52_05755</name>
</gene>